<evidence type="ECO:0000313" key="2">
    <source>
        <dbReference type="Proteomes" id="UP000308600"/>
    </source>
</evidence>
<sequence length="104" mass="11427">MQLSRIVSWLALLAASTAVALPAREIPGEPEPDIICIPLKGGGCARRRCSNSLTSLGLLKFIHNVELHTILWVGASYYSHNVCSCFLCPTYVQVTDKRLHLSPH</sequence>
<proteinExistence type="predicted"/>
<protein>
    <submittedName>
        <fullName evidence="1">Uncharacterized protein</fullName>
    </submittedName>
</protein>
<dbReference type="EMBL" id="ML208282">
    <property type="protein sequence ID" value="TFK72716.1"/>
    <property type="molecule type" value="Genomic_DNA"/>
</dbReference>
<name>A0ACD3B4A1_9AGAR</name>
<evidence type="ECO:0000313" key="1">
    <source>
        <dbReference type="EMBL" id="TFK72716.1"/>
    </source>
</evidence>
<keyword evidence="2" id="KW-1185">Reference proteome</keyword>
<gene>
    <name evidence="1" type="ORF">BDN72DRAFT_293949</name>
</gene>
<dbReference type="Proteomes" id="UP000308600">
    <property type="component" value="Unassembled WGS sequence"/>
</dbReference>
<reference evidence="1 2" key="1">
    <citation type="journal article" date="2019" name="Nat. Ecol. Evol.">
        <title>Megaphylogeny resolves global patterns of mushroom evolution.</title>
        <authorList>
            <person name="Varga T."/>
            <person name="Krizsan K."/>
            <person name="Foldi C."/>
            <person name="Dima B."/>
            <person name="Sanchez-Garcia M."/>
            <person name="Sanchez-Ramirez S."/>
            <person name="Szollosi G.J."/>
            <person name="Szarkandi J.G."/>
            <person name="Papp V."/>
            <person name="Albert L."/>
            <person name="Andreopoulos W."/>
            <person name="Angelini C."/>
            <person name="Antonin V."/>
            <person name="Barry K.W."/>
            <person name="Bougher N.L."/>
            <person name="Buchanan P."/>
            <person name="Buyck B."/>
            <person name="Bense V."/>
            <person name="Catcheside P."/>
            <person name="Chovatia M."/>
            <person name="Cooper J."/>
            <person name="Damon W."/>
            <person name="Desjardin D."/>
            <person name="Finy P."/>
            <person name="Geml J."/>
            <person name="Haridas S."/>
            <person name="Hughes K."/>
            <person name="Justo A."/>
            <person name="Karasinski D."/>
            <person name="Kautmanova I."/>
            <person name="Kiss B."/>
            <person name="Kocsube S."/>
            <person name="Kotiranta H."/>
            <person name="LaButti K.M."/>
            <person name="Lechner B.E."/>
            <person name="Liimatainen K."/>
            <person name="Lipzen A."/>
            <person name="Lukacs Z."/>
            <person name="Mihaltcheva S."/>
            <person name="Morgado L.N."/>
            <person name="Niskanen T."/>
            <person name="Noordeloos M.E."/>
            <person name="Ohm R.A."/>
            <person name="Ortiz-Santana B."/>
            <person name="Ovrebo C."/>
            <person name="Racz N."/>
            <person name="Riley R."/>
            <person name="Savchenko A."/>
            <person name="Shiryaev A."/>
            <person name="Soop K."/>
            <person name="Spirin V."/>
            <person name="Szebenyi C."/>
            <person name="Tomsovsky M."/>
            <person name="Tulloss R.E."/>
            <person name="Uehling J."/>
            <person name="Grigoriev I.V."/>
            <person name="Vagvolgyi C."/>
            <person name="Papp T."/>
            <person name="Martin F.M."/>
            <person name="Miettinen O."/>
            <person name="Hibbett D.S."/>
            <person name="Nagy L.G."/>
        </authorList>
    </citation>
    <scope>NUCLEOTIDE SEQUENCE [LARGE SCALE GENOMIC DNA]</scope>
    <source>
        <strain evidence="1 2">NL-1719</strain>
    </source>
</reference>
<organism evidence="1 2">
    <name type="scientific">Pluteus cervinus</name>
    <dbReference type="NCBI Taxonomy" id="181527"/>
    <lineage>
        <taxon>Eukaryota</taxon>
        <taxon>Fungi</taxon>
        <taxon>Dikarya</taxon>
        <taxon>Basidiomycota</taxon>
        <taxon>Agaricomycotina</taxon>
        <taxon>Agaricomycetes</taxon>
        <taxon>Agaricomycetidae</taxon>
        <taxon>Agaricales</taxon>
        <taxon>Pluteineae</taxon>
        <taxon>Pluteaceae</taxon>
        <taxon>Pluteus</taxon>
    </lineage>
</organism>
<accession>A0ACD3B4A1</accession>